<dbReference type="GeneID" id="54356275"/>
<feature type="transmembrane region" description="Helical" evidence="2">
    <location>
        <begin position="71"/>
        <end position="90"/>
    </location>
</feature>
<dbReference type="AlphaFoldDB" id="A0A6A5S2P8"/>
<dbReference type="PANTHER" id="PTHR35394">
    <property type="entry name" value="DUF3176 DOMAIN-CONTAINING PROTEIN"/>
    <property type="match status" value="1"/>
</dbReference>
<proteinExistence type="predicted"/>
<keyword evidence="2" id="KW-0472">Membrane</keyword>
<feature type="region of interest" description="Disordered" evidence="1">
    <location>
        <begin position="34"/>
        <end position="54"/>
    </location>
</feature>
<keyword evidence="4" id="KW-1185">Reference proteome</keyword>
<protein>
    <submittedName>
        <fullName evidence="3">Uncharacterized protein</fullName>
    </submittedName>
</protein>
<dbReference type="Proteomes" id="UP000800082">
    <property type="component" value="Unassembled WGS sequence"/>
</dbReference>
<dbReference type="Pfam" id="PF11374">
    <property type="entry name" value="DUF3176"/>
    <property type="match status" value="1"/>
</dbReference>
<evidence type="ECO:0000313" key="4">
    <source>
        <dbReference type="Proteomes" id="UP000800082"/>
    </source>
</evidence>
<organism evidence="3 4">
    <name type="scientific">Didymella exigua CBS 183.55</name>
    <dbReference type="NCBI Taxonomy" id="1150837"/>
    <lineage>
        <taxon>Eukaryota</taxon>
        <taxon>Fungi</taxon>
        <taxon>Dikarya</taxon>
        <taxon>Ascomycota</taxon>
        <taxon>Pezizomycotina</taxon>
        <taxon>Dothideomycetes</taxon>
        <taxon>Pleosporomycetidae</taxon>
        <taxon>Pleosporales</taxon>
        <taxon>Pleosporineae</taxon>
        <taxon>Didymellaceae</taxon>
        <taxon>Didymella</taxon>
    </lineage>
</organism>
<sequence>MDPTALKDSKTTACSSEKHLSETKHVPIVATTEQPEQHPSLNLAPPHPQAESVGPRRNHVTSLFTWWQETLTLLVGVSELIAIVGILAKFNQKEQPTWKYSINSNTIIAILSVVLGVCVLYGVEEALSQIKWLWYRRSRLLRHLEYFDAAERGPGGSLFLLFRLRRIDSVFIGCLVIIFSVAIGPFTQQAVKAVPCNVPSAAIKSSIQVVNTNGNVDYPRVSSVSFDLSLDFKAGFVIGAEPHTWRTADCKDAWWLRSLYNDGNATFNSIDANMEAVAVAMTNELRRTGSAWDRNPLYVQGGVSQATVCMRFD</sequence>
<evidence type="ECO:0000256" key="1">
    <source>
        <dbReference type="SAM" id="MobiDB-lite"/>
    </source>
</evidence>
<dbReference type="InterPro" id="IPR021514">
    <property type="entry name" value="DUF3176"/>
</dbReference>
<name>A0A6A5S2P8_9PLEO</name>
<reference evidence="3" key="1">
    <citation type="journal article" date="2020" name="Stud. Mycol.">
        <title>101 Dothideomycetes genomes: a test case for predicting lifestyles and emergence of pathogens.</title>
        <authorList>
            <person name="Haridas S."/>
            <person name="Albert R."/>
            <person name="Binder M."/>
            <person name="Bloem J."/>
            <person name="Labutti K."/>
            <person name="Salamov A."/>
            <person name="Andreopoulos B."/>
            <person name="Baker S."/>
            <person name="Barry K."/>
            <person name="Bills G."/>
            <person name="Bluhm B."/>
            <person name="Cannon C."/>
            <person name="Castanera R."/>
            <person name="Culley D."/>
            <person name="Daum C."/>
            <person name="Ezra D."/>
            <person name="Gonzalez J."/>
            <person name="Henrissat B."/>
            <person name="Kuo A."/>
            <person name="Liang C."/>
            <person name="Lipzen A."/>
            <person name="Lutzoni F."/>
            <person name="Magnuson J."/>
            <person name="Mondo S."/>
            <person name="Nolan M."/>
            <person name="Ohm R."/>
            <person name="Pangilinan J."/>
            <person name="Park H.-J."/>
            <person name="Ramirez L."/>
            <person name="Alfaro M."/>
            <person name="Sun H."/>
            <person name="Tritt A."/>
            <person name="Yoshinaga Y."/>
            <person name="Zwiers L.-H."/>
            <person name="Turgeon B."/>
            <person name="Goodwin S."/>
            <person name="Spatafora J."/>
            <person name="Crous P."/>
            <person name="Grigoriev I."/>
        </authorList>
    </citation>
    <scope>NUCLEOTIDE SEQUENCE</scope>
    <source>
        <strain evidence="3">CBS 183.55</strain>
    </source>
</reference>
<dbReference type="OrthoDB" id="5376804at2759"/>
<evidence type="ECO:0000313" key="3">
    <source>
        <dbReference type="EMBL" id="KAF1933598.1"/>
    </source>
</evidence>
<keyword evidence="2" id="KW-1133">Transmembrane helix</keyword>
<evidence type="ECO:0000256" key="2">
    <source>
        <dbReference type="SAM" id="Phobius"/>
    </source>
</evidence>
<accession>A0A6A5S2P8</accession>
<feature type="transmembrane region" description="Helical" evidence="2">
    <location>
        <begin position="167"/>
        <end position="186"/>
    </location>
</feature>
<dbReference type="PANTHER" id="PTHR35394:SF5">
    <property type="entry name" value="DUF3176 DOMAIN-CONTAINING PROTEIN"/>
    <property type="match status" value="1"/>
</dbReference>
<dbReference type="EMBL" id="ML978957">
    <property type="protein sequence ID" value="KAF1933598.1"/>
    <property type="molecule type" value="Genomic_DNA"/>
</dbReference>
<dbReference type="RefSeq" id="XP_033453846.1">
    <property type="nucleotide sequence ID" value="XM_033598608.1"/>
</dbReference>
<keyword evidence="2" id="KW-0812">Transmembrane</keyword>
<gene>
    <name evidence="3" type="ORF">M421DRAFT_984</name>
</gene>
<feature type="transmembrane region" description="Helical" evidence="2">
    <location>
        <begin position="102"/>
        <end position="123"/>
    </location>
</feature>